<feature type="transmembrane region" description="Helical" evidence="6">
    <location>
        <begin position="230"/>
        <end position="254"/>
    </location>
</feature>
<evidence type="ECO:0000256" key="5">
    <source>
        <dbReference type="ARBA" id="ARBA00023136"/>
    </source>
</evidence>
<evidence type="ECO:0000256" key="2">
    <source>
        <dbReference type="ARBA" id="ARBA00022475"/>
    </source>
</evidence>
<evidence type="ECO:0000313" key="9">
    <source>
        <dbReference type="Proteomes" id="UP001299265"/>
    </source>
</evidence>
<keyword evidence="3 6" id="KW-0812">Transmembrane</keyword>
<comment type="caution">
    <text evidence="8">The sequence shown here is derived from an EMBL/GenBank/DDBJ whole genome shotgun (WGS) entry which is preliminary data.</text>
</comment>
<dbReference type="AlphaFoldDB" id="A0AAP2WAM9"/>
<dbReference type="EMBL" id="JAJNOR010000009">
    <property type="protein sequence ID" value="MCD2493524.1"/>
    <property type="molecule type" value="Genomic_DNA"/>
</dbReference>
<sequence>MFINIFGKRIRAALRNWSTLIWTWIFPIMMATLFYFAFSALDEADLLTVIPIGIVDNQEYGEDTAFRSALGSLSADGDDKLFEATIYPSAEDAGKALENQDIDGYITLENAAPNLTVSGSGLNQTIIKSFLDQYSQTKHAITSILAENPGAVSEISELFNRESFTKEISLTQNPPSQTINYFYALLAMVCMYGAFQGHESVSYLQANLSPLGARRTLSPAKRLPMVVYDLLASFVVHVLCLMMLVAYIVLVLGVDFGSNLWMVILTCGLGSLLGIAFGALISAVTKFKENIKVALIITITMICSYGAGLMVSGINYTIARTLPVLSWLNPAARIADSFYCLYYYDNLSKYFLNLGILAAMTFTMFTITAFFLRRQRYESI</sequence>
<feature type="transmembrane region" description="Helical" evidence="6">
    <location>
        <begin position="20"/>
        <end position="38"/>
    </location>
</feature>
<dbReference type="PANTHER" id="PTHR30294:SF29">
    <property type="entry name" value="MULTIDRUG ABC TRANSPORTER PERMEASE YBHS-RELATED"/>
    <property type="match status" value="1"/>
</dbReference>
<feature type="transmembrane region" description="Helical" evidence="6">
    <location>
        <begin position="293"/>
        <end position="318"/>
    </location>
</feature>
<proteinExistence type="predicted"/>
<evidence type="ECO:0000256" key="4">
    <source>
        <dbReference type="ARBA" id="ARBA00022989"/>
    </source>
</evidence>
<organism evidence="8 9">
    <name type="scientific">Lientehia hominis</name>
    <dbReference type="NCBI Taxonomy" id="2897778"/>
    <lineage>
        <taxon>Bacteria</taxon>
        <taxon>Bacillati</taxon>
        <taxon>Bacillota</taxon>
        <taxon>Clostridia</taxon>
        <taxon>Lachnospirales</taxon>
        <taxon>Lachnospiraceae</taxon>
        <taxon>Lientehia</taxon>
    </lineage>
</organism>
<feature type="transmembrane region" description="Helical" evidence="6">
    <location>
        <begin position="350"/>
        <end position="372"/>
    </location>
</feature>
<dbReference type="GO" id="GO:0140359">
    <property type="term" value="F:ABC-type transporter activity"/>
    <property type="evidence" value="ECO:0007669"/>
    <property type="project" value="InterPro"/>
</dbReference>
<dbReference type="RefSeq" id="WP_231063373.1">
    <property type="nucleotide sequence ID" value="NZ_JAJNOR010000009.1"/>
</dbReference>
<protein>
    <submittedName>
        <fullName evidence="8">ABC transporter permease</fullName>
    </submittedName>
</protein>
<keyword evidence="5 6" id="KW-0472">Membrane</keyword>
<gene>
    <name evidence="8" type="ORF">LQE92_12955</name>
</gene>
<feature type="transmembrane region" description="Helical" evidence="6">
    <location>
        <begin position="178"/>
        <end position="195"/>
    </location>
</feature>
<name>A0AAP2WAM9_9FIRM</name>
<dbReference type="InterPro" id="IPR013525">
    <property type="entry name" value="ABC2_TM"/>
</dbReference>
<dbReference type="Pfam" id="PF12698">
    <property type="entry name" value="ABC2_membrane_3"/>
    <property type="match status" value="1"/>
</dbReference>
<reference evidence="8 9" key="1">
    <citation type="submission" date="2021-11" db="EMBL/GenBank/DDBJ databases">
        <title>Lacrimispora sp. nov. NSJ-141 isolated from human feces.</title>
        <authorList>
            <person name="Abdugheni R."/>
        </authorList>
    </citation>
    <scope>NUCLEOTIDE SEQUENCE [LARGE SCALE GENOMIC DNA]</scope>
    <source>
        <strain evidence="8 9">NSJ-141</strain>
    </source>
</reference>
<evidence type="ECO:0000256" key="6">
    <source>
        <dbReference type="SAM" id="Phobius"/>
    </source>
</evidence>
<dbReference type="GO" id="GO:0005886">
    <property type="term" value="C:plasma membrane"/>
    <property type="evidence" value="ECO:0007669"/>
    <property type="project" value="UniProtKB-SubCell"/>
</dbReference>
<evidence type="ECO:0000256" key="3">
    <source>
        <dbReference type="ARBA" id="ARBA00022692"/>
    </source>
</evidence>
<comment type="subcellular location">
    <subcellularLocation>
        <location evidence="1">Cell membrane</location>
        <topology evidence="1">Multi-pass membrane protein</topology>
    </subcellularLocation>
</comment>
<feature type="transmembrane region" description="Helical" evidence="6">
    <location>
        <begin position="260"/>
        <end position="281"/>
    </location>
</feature>
<evidence type="ECO:0000256" key="1">
    <source>
        <dbReference type="ARBA" id="ARBA00004651"/>
    </source>
</evidence>
<keyword evidence="4 6" id="KW-1133">Transmembrane helix</keyword>
<feature type="domain" description="ABC-2 type transporter transmembrane" evidence="7">
    <location>
        <begin position="17"/>
        <end position="369"/>
    </location>
</feature>
<keyword evidence="2" id="KW-1003">Cell membrane</keyword>
<dbReference type="PANTHER" id="PTHR30294">
    <property type="entry name" value="MEMBRANE COMPONENT OF ABC TRANSPORTER YHHJ-RELATED"/>
    <property type="match status" value="1"/>
</dbReference>
<accession>A0AAP2WAM9</accession>
<evidence type="ECO:0000313" key="8">
    <source>
        <dbReference type="EMBL" id="MCD2493524.1"/>
    </source>
</evidence>
<dbReference type="Proteomes" id="UP001299265">
    <property type="component" value="Unassembled WGS sequence"/>
</dbReference>
<keyword evidence="9" id="KW-1185">Reference proteome</keyword>
<evidence type="ECO:0000259" key="7">
    <source>
        <dbReference type="Pfam" id="PF12698"/>
    </source>
</evidence>
<dbReference type="InterPro" id="IPR051449">
    <property type="entry name" value="ABC-2_transporter_component"/>
</dbReference>